<accession>A0A414FVJ4</accession>
<feature type="domain" description="Schlafen AlbA-2" evidence="1">
    <location>
        <begin position="5"/>
        <end position="121"/>
    </location>
</feature>
<dbReference type="InterPro" id="IPR038461">
    <property type="entry name" value="Schlafen_AlbA_2_dom_sf"/>
</dbReference>
<dbReference type="Pfam" id="PF22168">
    <property type="entry name" value="DIP2311-like_C"/>
    <property type="match status" value="1"/>
</dbReference>
<dbReference type="PANTHER" id="PTHR30595:SF6">
    <property type="entry name" value="SCHLAFEN ALBA-2 DOMAIN-CONTAINING PROTEIN"/>
    <property type="match status" value="1"/>
</dbReference>
<sequence length="430" mass="46525">MDVREGETVEFKREMNSGAVKTVIAFANTGGGTLYIGVDDEGVPVGVDDIDAEMTRVTSRLRDSVKPDILMMVSVVPEVIDGRDVIAVHVGRGVRRPYYLASKGPRPEGVYIRSGAASVPASDSAIIRMIRECDGDAFEARLSMNQDLTFRYAQAEFERKGLPLGPGEMRTLGILNPDGVFTNLGLLLSDQCPPTMKAAAFSDDSRSVFTERREYAGSILKQLADAYAFLQAHNHYRTEFSGLERIDWYDYPAVALREALVNSVAHREYALSGPTLVSVMPSAVEIVSLGGLPMGIEYEDLSARISMPRNRALANVLFRLELIEAYGTGIGRMRESYEGEGLSPEITVTANTFSIVLPNRNAQDVKVAEAAGSLSEAAMCALADGARTRAEVQASLGVSQSTAGRILADLVSSGRVTRIGSGRGTRYRLP</sequence>
<reference evidence="3 4" key="1">
    <citation type="submission" date="2018-08" db="EMBL/GenBank/DDBJ databases">
        <title>A genome reference for cultivated species of the human gut microbiota.</title>
        <authorList>
            <person name="Zou Y."/>
            <person name="Xue W."/>
            <person name="Luo G."/>
        </authorList>
    </citation>
    <scope>NUCLEOTIDE SEQUENCE [LARGE SCALE GENOMIC DNA]</scope>
    <source>
        <strain evidence="3 4">AM30-5LB</strain>
    </source>
</reference>
<dbReference type="PANTHER" id="PTHR30595">
    <property type="entry name" value="GLPR-RELATED TRANSCRIPTIONAL REPRESSOR"/>
    <property type="match status" value="1"/>
</dbReference>
<dbReference type="Pfam" id="PF13749">
    <property type="entry name" value="HATPase_c_4"/>
    <property type="match status" value="1"/>
</dbReference>
<organism evidence="3 4">
    <name type="scientific">Collinsella intestinalis</name>
    <dbReference type="NCBI Taxonomy" id="147207"/>
    <lineage>
        <taxon>Bacteria</taxon>
        <taxon>Bacillati</taxon>
        <taxon>Actinomycetota</taxon>
        <taxon>Coriobacteriia</taxon>
        <taxon>Coriobacteriales</taxon>
        <taxon>Coriobacteriaceae</taxon>
        <taxon>Collinsella</taxon>
    </lineage>
</organism>
<dbReference type="InterPro" id="IPR054760">
    <property type="entry name" value="DIP2311-like_C"/>
</dbReference>
<dbReference type="AlphaFoldDB" id="A0A414FVJ4"/>
<dbReference type="Gene3D" id="1.10.10.10">
    <property type="entry name" value="Winged helix-like DNA-binding domain superfamily/Winged helix DNA-binding domain"/>
    <property type="match status" value="1"/>
</dbReference>
<comment type="caution">
    <text evidence="3">The sequence shown here is derived from an EMBL/GenBank/DDBJ whole genome shotgun (WGS) entry which is preliminary data.</text>
</comment>
<dbReference type="InterPro" id="IPR038475">
    <property type="entry name" value="RecG_C_sf"/>
</dbReference>
<dbReference type="Pfam" id="PF04326">
    <property type="entry name" value="SLFN_AlbA_2"/>
    <property type="match status" value="1"/>
</dbReference>
<dbReference type="InterPro" id="IPR036390">
    <property type="entry name" value="WH_DNA-bd_sf"/>
</dbReference>
<dbReference type="InterPro" id="IPR011991">
    <property type="entry name" value="ArsR-like_HTH"/>
</dbReference>
<dbReference type="EMBL" id="QSJI01000006">
    <property type="protein sequence ID" value="RHD55109.1"/>
    <property type="molecule type" value="Genomic_DNA"/>
</dbReference>
<dbReference type="Gene3D" id="3.30.950.30">
    <property type="entry name" value="Schlafen, AAA domain"/>
    <property type="match status" value="1"/>
</dbReference>
<dbReference type="RefSeq" id="WP_118272226.1">
    <property type="nucleotide sequence ID" value="NZ_QSJI01000006.1"/>
</dbReference>
<dbReference type="Proteomes" id="UP000286050">
    <property type="component" value="Unassembled WGS sequence"/>
</dbReference>
<name>A0A414FVJ4_9ACTN</name>
<protein>
    <submittedName>
        <fullName evidence="3">AAA family ATPase</fullName>
    </submittedName>
</protein>
<dbReference type="SUPFAM" id="SSF46785">
    <property type="entry name" value="Winged helix' DNA-binding domain"/>
    <property type="match status" value="1"/>
</dbReference>
<dbReference type="CDD" id="cd00090">
    <property type="entry name" value="HTH_ARSR"/>
    <property type="match status" value="1"/>
</dbReference>
<evidence type="ECO:0000313" key="3">
    <source>
        <dbReference type="EMBL" id="RHD55109.1"/>
    </source>
</evidence>
<dbReference type="InterPro" id="IPR036388">
    <property type="entry name" value="WH-like_DNA-bd_sf"/>
</dbReference>
<proteinExistence type="predicted"/>
<evidence type="ECO:0000313" key="4">
    <source>
        <dbReference type="Proteomes" id="UP000286050"/>
    </source>
</evidence>
<evidence type="ECO:0000259" key="2">
    <source>
        <dbReference type="Pfam" id="PF22168"/>
    </source>
</evidence>
<dbReference type="Gene3D" id="3.30.565.60">
    <property type="match status" value="1"/>
</dbReference>
<gene>
    <name evidence="3" type="ORF">DW787_07005</name>
</gene>
<feature type="domain" description="Transcriptional regulator DIP2311-like C-terminal" evidence="2">
    <location>
        <begin position="393"/>
        <end position="429"/>
    </location>
</feature>
<dbReference type="InterPro" id="IPR007421">
    <property type="entry name" value="Schlafen_AlbA_2_dom"/>
</dbReference>
<evidence type="ECO:0000259" key="1">
    <source>
        <dbReference type="Pfam" id="PF04326"/>
    </source>
</evidence>